<dbReference type="GO" id="GO:0071978">
    <property type="term" value="P:bacterial-type flagellum-dependent swarming motility"/>
    <property type="evidence" value="ECO:0007669"/>
    <property type="project" value="InterPro"/>
</dbReference>
<accession>X7EC41</accession>
<keyword evidence="1" id="KW-0472">Membrane</keyword>
<reference evidence="2 3" key="1">
    <citation type="submission" date="2014-01" db="EMBL/GenBank/DDBJ databases">
        <title>Roseivivax halodurans JCM 10272 Genome Sequencing.</title>
        <authorList>
            <person name="Lai Q."/>
            <person name="Li G."/>
            <person name="Shao Z."/>
        </authorList>
    </citation>
    <scope>NUCLEOTIDE SEQUENCE [LARGE SCALE GENOMIC DNA]</scope>
    <source>
        <strain evidence="2 3">JCM 10272</strain>
    </source>
</reference>
<comment type="caution">
    <text evidence="2">The sequence shown here is derived from an EMBL/GenBank/DDBJ whole genome shotgun (WGS) entry which is preliminary data.</text>
</comment>
<evidence type="ECO:0000313" key="3">
    <source>
        <dbReference type="Proteomes" id="UP000022447"/>
    </source>
</evidence>
<dbReference type="PATRIC" id="fig|1449350.3.peg.3421"/>
<dbReference type="InterPro" id="IPR000540">
    <property type="entry name" value="Flag_MotA_CS"/>
</dbReference>
<keyword evidence="1" id="KW-0812">Transmembrane</keyword>
<dbReference type="EMBL" id="JALZ01000027">
    <property type="protein sequence ID" value="ETX13395.1"/>
    <property type="molecule type" value="Genomic_DNA"/>
</dbReference>
<sequence>MDTLINAVPEGGGAHRREILGTMIGGALVGTFLGVFLAYCVVQPIAERVKAIEEVDFCFSKVIRDVVVAVTQQHPPQICIEIGRGNIPERLRPTFDQVNELQRGAAKE</sequence>
<gene>
    <name evidence="2" type="ORF">OCH239_10460</name>
</gene>
<organism evidence="2 3">
    <name type="scientific">Roseivivax halodurans JCM 10272</name>
    <dbReference type="NCBI Taxonomy" id="1449350"/>
    <lineage>
        <taxon>Bacteria</taxon>
        <taxon>Pseudomonadati</taxon>
        <taxon>Pseudomonadota</taxon>
        <taxon>Alphaproteobacteria</taxon>
        <taxon>Rhodobacterales</taxon>
        <taxon>Roseobacteraceae</taxon>
        <taxon>Roseivivax</taxon>
    </lineage>
</organism>
<dbReference type="PANTHER" id="PTHR30433">
    <property type="entry name" value="CHEMOTAXIS PROTEIN MOTA"/>
    <property type="match status" value="1"/>
</dbReference>
<name>X7EC41_9RHOB</name>
<dbReference type="GO" id="GO:0005886">
    <property type="term" value="C:plasma membrane"/>
    <property type="evidence" value="ECO:0007669"/>
    <property type="project" value="TreeGrafter"/>
</dbReference>
<dbReference type="PROSITE" id="PS01307">
    <property type="entry name" value="MOTA"/>
    <property type="match status" value="1"/>
</dbReference>
<protein>
    <recommendedName>
        <fullName evidence="4">Flagellar motor protein MotA</fullName>
    </recommendedName>
</protein>
<evidence type="ECO:0000256" key="1">
    <source>
        <dbReference type="SAM" id="Phobius"/>
    </source>
</evidence>
<evidence type="ECO:0000313" key="2">
    <source>
        <dbReference type="EMBL" id="ETX13395.1"/>
    </source>
</evidence>
<dbReference type="RefSeq" id="WP_037265166.1">
    <property type="nucleotide sequence ID" value="NZ_JALZ01000027.1"/>
</dbReference>
<feature type="transmembrane region" description="Helical" evidence="1">
    <location>
        <begin position="20"/>
        <end position="42"/>
    </location>
</feature>
<dbReference type="Proteomes" id="UP000022447">
    <property type="component" value="Unassembled WGS sequence"/>
</dbReference>
<keyword evidence="3" id="KW-1185">Reference proteome</keyword>
<evidence type="ECO:0008006" key="4">
    <source>
        <dbReference type="Google" id="ProtNLM"/>
    </source>
</evidence>
<dbReference type="AlphaFoldDB" id="X7EC41"/>
<dbReference type="PANTHER" id="PTHR30433:SF4">
    <property type="entry name" value="MOTILITY PROTEIN A"/>
    <property type="match status" value="1"/>
</dbReference>
<dbReference type="InterPro" id="IPR047055">
    <property type="entry name" value="MotA-like"/>
</dbReference>
<proteinExistence type="predicted"/>
<dbReference type="STRING" id="1449350.OCH239_10460"/>
<dbReference type="GO" id="GO:0006935">
    <property type="term" value="P:chemotaxis"/>
    <property type="evidence" value="ECO:0007669"/>
    <property type="project" value="InterPro"/>
</dbReference>
<dbReference type="eggNOG" id="COG1291">
    <property type="taxonomic scope" value="Bacteria"/>
</dbReference>
<keyword evidence="1" id="KW-1133">Transmembrane helix</keyword>